<dbReference type="AlphaFoldDB" id="A0AAV0W650"/>
<keyword evidence="2" id="KW-1185">Reference proteome</keyword>
<evidence type="ECO:0000313" key="2">
    <source>
        <dbReference type="Proteomes" id="UP001160148"/>
    </source>
</evidence>
<proteinExistence type="predicted"/>
<comment type="caution">
    <text evidence="1">The sequence shown here is derived from an EMBL/GenBank/DDBJ whole genome shotgun (WGS) entry which is preliminary data.</text>
</comment>
<organism evidence="1 2">
    <name type="scientific">Macrosiphum euphorbiae</name>
    <name type="common">potato aphid</name>
    <dbReference type="NCBI Taxonomy" id="13131"/>
    <lineage>
        <taxon>Eukaryota</taxon>
        <taxon>Metazoa</taxon>
        <taxon>Ecdysozoa</taxon>
        <taxon>Arthropoda</taxon>
        <taxon>Hexapoda</taxon>
        <taxon>Insecta</taxon>
        <taxon>Pterygota</taxon>
        <taxon>Neoptera</taxon>
        <taxon>Paraneoptera</taxon>
        <taxon>Hemiptera</taxon>
        <taxon>Sternorrhyncha</taxon>
        <taxon>Aphidomorpha</taxon>
        <taxon>Aphidoidea</taxon>
        <taxon>Aphididae</taxon>
        <taxon>Macrosiphini</taxon>
        <taxon>Macrosiphum</taxon>
    </lineage>
</organism>
<gene>
    <name evidence="1" type="ORF">MEUPH1_LOCUS7645</name>
</gene>
<reference evidence="1 2" key="1">
    <citation type="submission" date="2023-01" db="EMBL/GenBank/DDBJ databases">
        <authorList>
            <person name="Whitehead M."/>
        </authorList>
    </citation>
    <scope>NUCLEOTIDE SEQUENCE [LARGE SCALE GENOMIC DNA]</scope>
</reference>
<evidence type="ECO:0000313" key="1">
    <source>
        <dbReference type="EMBL" id="CAI6351284.1"/>
    </source>
</evidence>
<dbReference type="Proteomes" id="UP001160148">
    <property type="component" value="Unassembled WGS sequence"/>
</dbReference>
<dbReference type="EMBL" id="CARXXK010000001">
    <property type="protein sequence ID" value="CAI6351284.1"/>
    <property type="molecule type" value="Genomic_DNA"/>
</dbReference>
<sequence length="84" mass="9514">MVEYDHGDVCASSFECTVINRRGRSPMKTSWVNSISKGLCKLILKVKREKGIDEEVRVVERGNGFYGDDDNMYNNIGFVGQPPR</sequence>
<accession>A0AAV0W650</accession>
<protein>
    <submittedName>
        <fullName evidence="1">Uncharacterized protein</fullName>
    </submittedName>
</protein>
<name>A0AAV0W650_9HEMI</name>